<dbReference type="EMBL" id="CP011390">
    <property type="protein sequence ID" value="ANE50412.1"/>
    <property type="molecule type" value="Genomic_DNA"/>
</dbReference>
<dbReference type="PANTHER" id="PTHR40980">
    <property type="entry name" value="PLUG DOMAIN-CONTAINING PROTEIN"/>
    <property type="match status" value="1"/>
</dbReference>
<gene>
    <name evidence="4" type="ORF">SY85_07800</name>
</gene>
<feature type="chain" id="PRO_5008001150" description="Outer membrane protein beta-barrel domain-containing protein" evidence="1">
    <location>
        <begin position="21"/>
        <end position="814"/>
    </location>
</feature>
<dbReference type="GO" id="GO:0030246">
    <property type="term" value="F:carbohydrate binding"/>
    <property type="evidence" value="ECO:0007669"/>
    <property type="project" value="InterPro"/>
</dbReference>
<feature type="signal peptide" evidence="1">
    <location>
        <begin position="1"/>
        <end position="20"/>
    </location>
</feature>
<evidence type="ECO:0000259" key="3">
    <source>
        <dbReference type="Pfam" id="PF14905"/>
    </source>
</evidence>
<dbReference type="KEGG" id="fla:SY85_07800"/>
<reference evidence="5" key="1">
    <citation type="submission" date="2015-01" db="EMBL/GenBank/DDBJ databases">
        <title>Flavisolibacter sp./LCS9/ whole genome sequencing.</title>
        <authorList>
            <person name="Kim M.K."/>
            <person name="Srinivasan S."/>
            <person name="Lee J.-J."/>
        </authorList>
    </citation>
    <scope>NUCLEOTIDE SEQUENCE [LARGE SCALE GENOMIC DNA]</scope>
    <source>
        <strain evidence="5">LCS9</strain>
    </source>
</reference>
<dbReference type="PANTHER" id="PTHR40980:SF4">
    <property type="entry name" value="TONB-DEPENDENT RECEPTOR-LIKE BETA-BARREL DOMAIN-CONTAINING PROTEIN"/>
    <property type="match status" value="1"/>
</dbReference>
<dbReference type="PROSITE" id="PS51257">
    <property type="entry name" value="PROKAR_LIPOPROTEIN"/>
    <property type="match status" value="1"/>
</dbReference>
<dbReference type="Gene3D" id="2.60.40.1120">
    <property type="entry name" value="Carboxypeptidase-like, regulatory domain"/>
    <property type="match status" value="1"/>
</dbReference>
<organism evidence="4 5">
    <name type="scientific">Flavisolibacter tropicus</name>
    <dbReference type="NCBI Taxonomy" id="1492898"/>
    <lineage>
        <taxon>Bacteria</taxon>
        <taxon>Pseudomonadati</taxon>
        <taxon>Bacteroidota</taxon>
        <taxon>Chitinophagia</taxon>
        <taxon>Chitinophagales</taxon>
        <taxon>Chitinophagaceae</taxon>
        <taxon>Flavisolibacter</taxon>
    </lineage>
</organism>
<dbReference type="SUPFAM" id="SSF49452">
    <property type="entry name" value="Starch-binding domain-like"/>
    <property type="match status" value="1"/>
</dbReference>
<reference evidence="4 5" key="2">
    <citation type="journal article" date="2016" name="Int. J. Syst. Evol. Microbiol.">
        <title>Flavisolibacter tropicus sp. nov., isolated from tropical soil.</title>
        <authorList>
            <person name="Lee J.J."/>
            <person name="Kang M.S."/>
            <person name="Kim G.S."/>
            <person name="Lee C.S."/>
            <person name="Lim S."/>
            <person name="Lee J."/>
            <person name="Roh S.H."/>
            <person name="Kang H."/>
            <person name="Ha J.M."/>
            <person name="Bae S."/>
            <person name="Jung H.Y."/>
            <person name="Kim M.K."/>
        </authorList>
    </citation>
    <scope>NUCLEOTIDE SEQUENCE [LARGE SCALE GENOMIC DNA]</scope>
    <source>
        <strain evidence="4 5">LCS9</strain>
    </source>
</reference>
<dbReference type="AlphaFoldDB" id="A0A172TTT2"/>
<name>A0A172TTT2_9BACT</name>
<keyword evidence="5" id="KW-1185">Reference proteome</keyword>
<dbReference type="SUPFAM" id="SSF56935">
    <property type="entry name" value="Porins"/>
    <property type="match status" value="1"/>
</dbReference>
<protein>
    <recommendedName>
        <fullName evidence="6">Outer membrane protein beta-barrel domain-containing protein</fullName>
    </recommendedName>
</protein>
<sequence>MLHRAFFTLFLALSCLFVFAQNMGTVSGKVTDSLQRPLEGATVLLVTGAKEVTVKSALSDDKGAFVLEKIKFGTYKLIVSMTGFSKETGVTVILNEEKNTINVGTVKLMNAATNLQGVTVTSQRPPVERRIDRTVVNADQMVSAAGSTALDVLERSPGVSVDNNGIISLKGKNGVTIFVDDKFTYLSGADLENYLRSLPASSVDQIELMTNPPAKYDAAGGGGVINIRLKRTKTKGFNGSLNTAYTQGKYAKTNNSANFNYRSGKYNLFSTLTQNYATNFSDLTINRHFKKPDGSRYYDFLQSTYIKPSGLAFSAKVGTDYYANEKTTFGVVLTGVTRKGERNNDNTSQILNTSYQLDSTIVAHNTQDNSFKNGGINLNLRKRIRKNGPEFSIDADYIHYGTGNVQEFNNFTFLADNTLSQQDRLDGDLPAGINIYSLKTDYTHPLKKGWKVDAGAKSSQTETDNVADYFSTINNVTKPDYDKTNHFIYKEIIHAAYINSSHEGKRWSMQLGLRAENTVSNGKQLGNAVKPDSAFKRTYTSLFPTAYLNYKLDSVGNHTLTLDYGRRINRPYYQDLNPFISPLDKFTYYVGNPYLQPAYTHNVQLSYSYKNRITVGFRYSSTLNNTNETIEIVNGTYYSRPGNIGKITNISGSLEGDLPLRKWLNFGFYSEVTNIHSKTNFYTGFLDTQGTFWYVQPNLRFTFKKGWAAQLDGVYQTGLTSNQFYLLERGRLNAGVSKKVSTALTVRAAVNDILYTNINRGIINNLANTEANWRNANDSRTFSIAIAYRFGKAIADLRKHSQNSAQQEQSRVKE</sequence>
<evidence type="ECO:0000256" key="1">
    <source>
        <dbReference type="SAM" id="SignalP"/>
    </source>
</evidence>
<feature type="domain" description="Outer membrane protein beta-barrel" evidence="3">
    <location>
        <begin position="383"/>
        <end position="788"/>
    </location>
</feature>
<dbReference type="Proteomes" id="UP000077177">
    <property type="component" value="Chromosome"/>
</dbReference>
<dbReference type="Pfam" id="PF07715">
    <property type="entry name" value="Plug"/>
    <property type="match status" value="1"/>
</dbReference>
<dbReference type="InterPro" id="IPR041700">
    <property type="entry name" value="OMP_b-brl_3"/>
</dbReference>
<evidence type="ECO:0008006" key="6">
    <source>
        <dbReference type="Google" id="ProtNLM"/>
    </source>
</evidence>
<evidence type="ECO:0000313" key="5">
    <source>
        <dbReference type="Proteomes" id="UP000077177"/>
    </source>
</evidence>
<evidence type="ECO:0000313" key="4">
    <source>
        <dbReference type="EMBL" id="ANE50412.1"/>
    </source>
</evidence>
<dbReference type="Pfam" id="PF13620">
    <property type="entry name" value="CarboxypepD_reg"/>
    <property type="match status" value="1"/>
</dbReference>
<dbReference type="InterPro" id="IPR013784">
    <property type="entry name" value="Carb-bd-like_fold"/>
</dbReference>
<dbReference type="InterPro" id="IPR037066">
    <property type="entry name" value="Plug_dom_sf"/>
</dbReference>
<dbReference type="InterPro" id="IPR012910">
    <property type="entry name" value="Plug_dom"/>
</dbReference>
<dbReference type="Gene3D" id="2.170.130.10">
    <property type="entry name" value="TonB-dependent receptor, plug domain"/>
    <property type="match status" value="1"/>
</dbReference>
<evidence type="ECO:0000259" key="2">
    <source>
        <dbReference type="Pfam" id="PF07715"/>
    </source>
</evidence>
<keyword evidence="1" id="KW-0732">Signal</keyword>
<feature type="domain" description="TonB-dependent receptor plug" evidence="2">
    <location>
        <begin position="133"/>
        <end position="224"/>
    </location>
</feature>
<proteinExistence type="predicted"/>
<accession>A0A172TTT2</accession>
<dbReference type="STRING" id="1492898.SY85_07800"/>
<dbReference type="Pfam" id="PF14905">
    <property type="entry name" value="OMP_b-brl_3"/>
    <property type="match status" value="1"/>
</dbReference>